<accession>A0A1R3G3W4</accession>
<dbReference type="AlphaFoldDB" id="A0A1R3G3W4"/>
<evidence type="ECO:0000313" key="2">
    <source>
        <dbReference type="Proteomes" id="UP000188268"/>
    </source>
</evidence>
<sequence>MSSAHSHVESDSGSCFHLTSTCVKTFLACFTWRLFKISSGSKIG</sequence>
<dbReference type="Proteomes" id="UP000188268">
    <property type="component" value="Unassembled WGS sequence"/>
</dbReference>
<gene>
    <name evidence="1" type="ORF">CCACVL1_29090</name>
</gene>
<evidence type="ECO:0000313" key="1">
    <source>
        <dbReference type="EMBL" id="OMO52765.1"/>
    </source>
</evidence>
<dbReference type="Gramene" id="OMO52765">
    <property type="protein sequence ID" value="OMO52765"/>
    <property type="gene ID" value="CCACVL1_29090"/>
</dbReference>
<dbReference type="EMBL" id="AWWV01015424">
    <property type="protein sequence ID" value="OMO52765.1"/>
    <property type="molecule type" value="Genomic_DNA"/>
</dbReference>
<name>A0A1R3G3W4_COCAP</name>
<keyword evidence="2" id="KW-1185">Reference proteome</keyword>
<protein>
    <submittedName>
        <fullName evidence="1">Uncharacterized protein</fullName>
    </submittedName>
</protein>
<proteinExistence type="predicted"/>
<comment type="caution">
    <text evidence="1">The sequence shown here is derived from an EMBL/GenBank/DDBJ whole genome shotgun (WGS) entry which is preliminary data.</text>
</comment>
<reference evidence="1 2" key="1">
    <citation type="submission" date="2013-09" db="EMBL/GenBank/DDBJ databases">
        <title>Corchorus capsularis genome sequencing.</title>
        <authorList>
            <person name="Alam M."/>
            <person name="Haque M.S."/>
            <person name="Islam M.S."/>
            <person name="Emdad E.M."/>
            <person name="Islam M.M."/>
            <person name="Ahmed B."/>
            <person name="Halim A."/>
            <person name="Hossen Q.M.M."/>
            <person name="Hossain M.Z."/>
            <person name="Ahmed R."/>
            <person name="Khan M.M."/>
            <person name="Islam R."/>
            <person name="Rashid M.M."/>
            <person name="Khan S.A."/>
            <person name="Rahman M.S."/>
            <person name="Alam M."/>
        </authorList>
    </citation>
    <scope>NUCLEOTIDE SEQUENCE [LARGE SCALE GENOMIC DNA]</scope>
    <source>
        <strain evidence="2">cv. CVL-1</strain>
        <tissue evidence="1">Whole seedling</tissue>
    </source>
</reference>
<organism evidence="1 2">
    <name type="scientific">Corchorus capsularis</name>
    <name type="common">Jute</name>
    <dbReference type="NCBI Taxonomy" id="210143"/>
    <lineage>
        <taxon>Eukaryota</taxon>
        <taxon>Viridiplantae</taxon>
        <taxon>Streptophyta</taxon>
        <taxon>Embryophyta</taxon>
        <taxon>Tracheophyta</taxon>
        <taxon>Spermatophyta</taxon>
        <taxon>Magnoliopsida</taxon>
        <taxon>eudicotyledons</taxon>
        <taxon>Gunneridae</taxon>
        <taxon>Pentapetalae</taxon>
        <taxon>rosids</taxon>
        <taxon>malvids</taxon>
        <taxon>Malvales</taxon>
        <taxon>Malvaceae</taxon>
        <taxon>Grewioideae</taxon>
        <taxon>Apeibeae</taxon>
        <taxon>Corchorus</taxon>
    </lineage>
</organism>